<dbReference type="Proteomes" id="UP001162992">
    <property type="component" value="Chromosome 15"/>
</dbReference>
<keyword evidence="2" id="KW-1185">Reference proteome</keyword>
<accession>A0ACC2BJ42</accession>
<dbReference type="EMBL" id="CM055106">
    <property type="protein sequence ID" value="KAJ7529789.1"/>
    <property type="molecule type" value="Genomic_DNA"/>
</dbReference>
<sequence length="176" mass="19754">MDYSWSPSDMQALEALLCPPNPSSNTDIRRESTYTPSHNQANPGSIGASSELRMKEKKIDDELEADEKAGYLKPEYTLIYKQAVTPNDIYLQMSSKNPSTICCEDLVMRVSLPDVETVDDMKLDVKPTHVKLSASIYFLAMHLPHKVDAVRSCAKWDAANCMLEITMPILERDLLA</sequence>
<organism evidence="1 2">
    <name type="scientific">Diphasiastrum complanatum</name>
    <name type="common">Issler's clubmoss</name>
    <name type="synonym">Lycopodium complanatum</name>
    <dbReference type="NCBI Taxonomy" id="34168"/>
    <lineage>
        <taxon>Eukaryota</taxon>
        <taxon>Viridiplantae</taxon>
        <taxon>Streptophyta</taxon>
        <taxon>Embryophyta</taxon>
        <taxon>Tracheophyta</taxon>
        <taxon>Lycopodiopsida</taxon>
        <taxon>Lycopodiales</taxon>
        <taxon>Lycopodiaceae</taxon>
        <taxon>Lycopodioideae</taxon>
        <taxon>Diphasiastrum</taxon>
    </lineage>
</organism>
<proteinExistence type="predicted"/>
<comment type="caution">
    <text evidence="1">The sequence shown here is derived from an EMBL/GenBank/DDBJ whole genome shotgun (WGS) entry which is preliminary data.</text>
</comment>
<reference evidence="2" key="1">
    <citation type="journal article" date="2024" name="Proc. Natl. Acad. Sci. U.S.A.">
        <title>Extraordinary preservation of gene collinearity over three hundred million years revealed in homosporous lycophytes.</title>
        <authorList>
            <person name="Li C."/>
            <person name="Wickell D."/>
            <person name="Kuo L.Y."/>
            <person name="Chen X."/>
            <person name="Nie B."/>
            <person name="Liao X."/>
            <person name="Peng D."/>
            <person name="Ji J."/>
            <person name="Jenkins J."/>
            <person name="Williams M."/>
            <person name="Shu S."/>
            <person name="Plott C."/>
            <person name="Barry K."/>
            <person name="Rajasekar S."/>
            <person name="Grimwood J."/>
            <person name="Han X."/>
            <person name="Sun S."/>
            <person name="Hou Z."/>
            <person name="He W."/>
            <person name="Dai G."/>
            <person name="Sun C."/>
            <person name="Schmutz J."/>
            <person name="Leebens-Mack J.H."/>
            <person name="Li F.W."/>
            <person name="Wang L."/>
        </authorList>
    </citation>
    <scope>NUCLEOTIDE SEQUENCE [LARGE SCALE GENOMIC DNA]</scope>
    <source>
        <strain evidence="2">cv. PW_Plant_1</strain>
    </source>
</reference>
<protein>
    <submittedName>
        <fullName evidence="1">Uncharacterized protein</fullName>
    </submittedName>
</protein>
<gene>
    <name evidence="1" type="ORF">O6H91_15G065700</name>
</gene>
<evidence type="ECO:0000313" key="2">
    <source>
        <dbReference type="Proteomes" id="UP001162992"/>
    </source>
</evidence>
<name>A0ACC2BJ42_DIPCM</name>
<evidence type="ECO:0000313" key="1">
    <source>
        <dbReference type="EMBL" id="KAJ7529789.1"/>
    </source>
</evidence>